<dbReference type="Proteomes" id="UP000000814">
    <property type="component" value="Chromosome"/>
</dbReference>
<dbReference type="Gene3D" id="1.10.287.950">
    <property type="entry name" value="Methyl-accepting chemotaxis protein"/>
    <property type="match status" value="1"/>
</dbReference>
<evidence type="ECO:0000256" key="4">
    <source>
        <dbReference type="SAM" id="Phobius"/>
    </source>
</evidence>
<evidence type="ECO:0000313" key="8">
    <source>
        <dbReference type="Proteomes" id="UP000000814"/>
    </source>
</evidence>
<dbReference type="SUPFAM" id="SSF58104">
    <property type="entry name" value="Methyl-accepting chemotaxis protein (MCP) signaling domain"/>
    <property type="match status" value="1"/>
</dbReference>
<dbReference type="PROSITE" id="PS50111">
    <property type="entry name" value="CHEMOTAXIS_TRANSDUC_2"/>
    <property type="match status" value="1"/>
</dbReference>
<dbReference type="STRING" id="272562.CA_C2821"/>
<dbReference type="Pfam" id="PF22673">
    <property type="entry name" value="MCP-like_PDC_1"/>
    <property type="match status" value="1"/>
</dbReference>
<dbReference type="KEGG" id="cac:CA_C2821"/>
<dbReference type="GO" id="GO:0016020">
    <property type="term" value="C:membrane"/>
    <property type="evidence" value="ECO:0007669"/>
    <property type="project" value="InterPro"/>
</dbReference>
<keyword evidence="8" id="KW-1185">Reference proteome</keyword>
<dbReference type="PANTHER" id="PTHR32089">
    <property type="entry name" value="METHYL-ACCEPTING CHEMOTAXIS PROTEIN MCPB"/>
    <property type="match status" value="1"/>
</dbReference>
<dbReference type="GO" id="GO:0007165">
    <property type="term" value="P:signal transduction"/>
    <property type="evidence" value="ECO:0007669"/>
    <property type="project" value="UniProtKB-KW"/>
</dbReference>
<dbReference type="Gene3D" id="6.10.340.10">
    <property type="match status" value="1"/>
</dbReference>
<feature type="domain" description="Methyl-accepting transducer" evidence="5">
    <location>
        <begin position="392"/>
        <end position="663"/>
    </location>
</feature>
<feature type="transmembrane region" description="Helical" evidence="4">
    <location>
        <begin position="297"/>
        <end position="319"/>
    </location>
</feature>
<keyword evidence="4" id="KW-0472">Membrane</keyword>
<keyword evidence="4" id="KW-0812">Transmembrane</keyword>
<name>Q97FB9_CLOAB</name>
<dbReference type="OrthoDB" id="9760371at2"/>
<evidence type="ECO:0000259" key="6">
    <source>
        <dbReference type="PROSITE" id="PS50885"/>
    </source>
</evidence>
<dbReference type="InterPro" id="IPR003660">
    <property type="entry name" value="HAMP_dom"/>
</dbReference>
<dbReference type="Pfam" id="PF00672">
    <property type="entry name" value="HAMP"/>
    <property type="match status" value="1"/>
</dbReference>
<evidence type="ECO:0000256" key="1">
    <source>
        <dbReference type="ARBA" id="ARBA00023224"/>
    </source>
</evidence>
<dbReference type="CDD" id="cd11386">
    <property type="entry name" value="MCP_signal"/>
    <property type="match status" value="1"/>
</dbReference>
<dbReference type="PANTHER" id="PTHR32089:SF112">
    <property type="entry name" value="LYSOZYME-LIKE PROTEIN-RELATED"/>
    <property type="match status" value="1"/>
</dbReference>
<feature type="domain" description="HAMP" evidence="6">
    <location>
        <begin position="321"/>
        <end position="373"/>
    </location>
</feature>
<evidence type="ECO:0000313" key="7">
    <source>
        <dbReference type="EMBL" id="AAK80765.1"/>
    </source>
</evidence>
<gene>
    <name evidence="7" type="ordered locus">CA_C2821</name>
</gene>
<dbReference type="CDD" id="cd12912">
    <property type="entry name" value="PDC2_MCP_like"/>
    <property type="match status" value="1"/>
</dbReference>
<dbReference type="CDD" id="cd12913">
    <property type="entry name" value="PDC1_MCP_like"/>
    <property type="match status" value="1"/>
</dbReference>
<dbReference type="SMART" id="SM00304">
    <property type="entry name" value="HAMP"/>
    <property type="match status" value="2"/>
</dbReference>
<dbReference type="Pfam" id="PF00015">
    <property type="entry name" value="MCPsignal"/>
    <property type="match status" value="1"/>
</dbReference>
<proteinExistence type="inferred from homology"/>
<dbReference type="SMART" id="SM00283">
    <property type="entry name" value="MA"/>
    <property type="match status" value="1"/>
</dbReference>
<dbReference type="PIR" id="B97247">
    <property type="entry name" value="B97247"/>
</dbReference>
<keyword evidence="1 3" id="KW-0807">Transducer</keyword>
<dbReference type="Gene3D" id="3.30.450.20">
    <property type="entry name" value="PAS domain"/>
    <property type="match status" value="2"/>
</dbReference>
<evidence type="ECO:0000256" key="2">
    <source>
        <dbReference type="ARBA" id="ARBA00029447"/>
    </source>
</evidence>
<evidence type="ECO:0000259" key="5">
    <source>
        <dbReference type="PROSITE" id="PS50111"/>
    </source>
</evidence>
<dbReference type="PROSITE" id="PS50885">
    <property type="entry name" value="HAMP"/>
    <property type="match status" value="1"/>
</dbReference>
<dbReference type="GeneID" id="44999306"/>
<dbReference type="HOGENOM" id="CLU_000445_107_19_9"/>
<dbReference type="AlphaFoldDB" id="Q97FB9"/>
<evidence type="ECO:0000256" key="3">
    <source>
        <dbReference type="PROSITE-ProRule" id="PRU00284"/>
    </source>
</evidence>
<reference evidence="7 8" key="1">
    <citation type="journal article" date="2001" name="J. Bacteriol.">
        <title>Genome sequence and comparative analysis of the solvent-producing bacterium Clostridium acetobutylicum.</title>
        <authorList>
            <person name="Nolling J."/>
            <person name="Breton G."/>
            <person name="Omelchenko M.V."/>
            <person name="Makarova K.S."/>
            <person name="Zeng Q."/>
            <person name="Gibson R."/>
            <person name="Lee H.M."/>
            <person name="Dubois J."/>
            <person name="Qiu D."/>
            <person name="Hitti J."/>
            <person name="Wolf Y.I."/>
            <person name="Tatusov R.L."/>
            <person name="Sabathe F."/>
            <person name="Doucette-Stamm L."/>
            <person name="Soucaille P."/>
            <person name="Daly M.J."/>
            <person name="Bennett G.N."/>
            <person name="Koonin E.V."/>
            <person name="Smith D.R."/>
        </authorList>
    </citation>
    <scope>NUCLEOTIDE SEQUENCE [LARGE SCALE GENOMIC DNA]</scope>
    <source>
        <strain evidence="8">ATCC 824 / DSM 792 / JCM 1419 / LMG 5710 / VKM B-1787</strain>
    </source>
</reference>
<organism evidence="7 8">
    <name type="scientific">Clostridium acetobutylicum (strain ATCC 824 / DSM 792 / JCM 1419 / IAM 19013 / LMG 5710 / NBRC 13948 / NRRL B-527 / VKM B-1787 / 2291 / W)</name>
    <dbReference type="NCBI Taxonomy" id="272562"/>
    <lineage>
        <taxon>Bacteria</taxon>
        <taxon>Bacillati</taxon>
        <taxon>Bacillota</taxon>
        <taxon>Clostridia</taxon>
        <taxon>Eubacteriales</taxon>
        <taxon>Clostridiaceae</taxon>
        <taxon>Clostridium</taxon>
    </lineage>
</organism>
<protein>
    <submittedName>
        <fullName evidence="7">Methyl-accepting chemotaxis protein</fullName>
    </submittedName>
</protein>
<dbReference type="PATRIC" id="fig|272562.8.peg.3006"/>
<accession>Q97FB9</accession>
<sequence length="678" mass="74281">MKVRSIRTRTLVSVLPVIIVILMVLVSISYYFSRNMLTKEIDSKITNNINQLKETISGKLQAHQRVAETLARTIEADNFTIANNDYSGLLSKYAMINEDTLGAGIWYEPWKFRSDLKYFGPYVYNDGSKAVYTDSYMTSDYDYPNQDWYKDSKNSKVNWTAPYYDPTTKVTMSTTAVSFYDKNNNFLGETTADINLNKLQAMINNLKVGNTGRAFLVTKDGKYIAGVSSNKVMKETIKNDSKFSNISEEILSGKSGSSKYRDGSDKRLIYYTSLGQTNWVLAITISEAEIYKPLSNLLNILIILSVVMIALVSITIVIYSNYITKSIVKVNELSKKISEGDLTSTIEVTSEDELGSMTRNLNTMAENLKEVFRTFGMNLDSIVGTSQELTASAEETESASEQVAVTMQDISGQVELEANSTREISGEVEKINAAIKKIKDSISETFSLSDSASKAAENGDKIIGEAIEEINKMSSNVNETSIMVGILGDKSKKIDNITSIINDISSQTNLLALNAAIEAARAGDAGKGFAVVAEEVRKLAGESSKAADEIGILIQDIQREINSTIESMKNGAFAVEKGSELIKNAGNSFDEIVSSVRNVSDNINKVVSEVDGIYINSNNMTDNVSSIASSSDATSDNIQSVAAASEEQSALMKQIVEASEALTQIVINVQGEINKYKI</sequence>
<dbReference type="CDD" id="cd06225">
    <property type="entry name" value="HAMP"/>
    <property type="match status" value="1"/>
</dbReference>
<keyword evidence="4" id="KW-1133">Transmembrane helix</keyword>
<feature type="transmembrane region" description="Helical" evidence="4">
    <location>
        <begin position="12"/>
        <end position="32"/>
    </location>
</feature>
<dbReference type="InterPro" id="IPR004089">
    <property type="entry name" value="MCPsignal_dom"/>
</dbReference>
<dbReference type="RefSeq" id="WP_010966106.1">
    <property type="nucleotide sequence ID" value="NC_003030.1"/>
</dbReference>
<comment type="similarity">
    <text evidence="2">Belongs to the methyl-accepting chemotaxis (MCP) protein family.</text>
</comment>
<dbReference type="eggNOG" id="COG0840">
    <property type="taxonomic scope" value="Bacteria"/>
</dbReference>
<dbReference type="EMBL" id="AE001437">
    <property type="protein sequence ID" value="AAK80765.1"/>
    <property type="molecule type" value="Genomic_DNA"/>
</dbReference>